<reference evidence="1 2" key="2">
    <citation type="submission" date="2018-11" db="EMBL/GenBank/DDBJ databases">
        <authorList>
            <consortium name="Pathogen Informatics"/>
        </authorList>
    </citation>
    <scope>NUCLEOTIDE SEQUENCE [LARGE SCALE GENOMIC DNA]</scope>
</reference>
<dbReference type="Proteomes" id="UP000280834">
    <property type="component" value="Unassembled WGS sequence"/>
</dbReference>
<protein>
    <submittedName>
        <fullName evidence="1 3">Uncharacterized protein</fullName>
    </submittedName>
</protein>
<dbReference type="WBParaSite" id="BTMF_0000112801-mRNA-1">
    <property type="protein sequence ID" value="BTMF_0000112801-mRNA-1"/>
    <property type="gene ID" value="BTMF_0000112801"/>
</dbReference>
<keyword evidence="2" id="KW-1185">Reference proteome</keyword>
<evidence type="ECO:0000313" key="2">
    <source>
        <dbReference type="Proteomes" id="UP000280834"/>
    </source>
</evidence>
<accession>A0A0R3Q4A2</accession>
<dbReference type="AlphaFoldDB" id="A0A0R3Q4A2"/>
<dbReference type="EMBL" id="UZAG01000261">
    <property type="protein sequence ID" value="VDO07799.1"/>
    <property type="molecule type" value="Genomic_DNA"/>
</dbReference>
<gene>
    <name evidence="1" type="ORF">BTMF_LOCUS484</name>
</gene>
<organism evidence="3">
    <name type="scientific">Brugia timori</name>
    <dbReference type="NCBI Taxonomy" id="42155"/>
    <lineage>
        <taxon>Eukaryota</taxon>
        <taxon>Metazoa</taxon>
        <taxon>Ecdysozoa</taxon>
        <taxon>Nematoda</taxon>
        <taxon>Chromadorea</taxon>
        <taxon>Rhabditida</taxon>
        <taxon>Spirurina</taxon>
        <taxon>Spiruromorpha</taxon>
        <taxon>Filarioidea</taxon>
        <taxon>Onchocercidae</taxon>
        <taxon>Brugia</taxon>
    </lineage>
</organism>
<sequence length="125" mass="14869">MAVSRHDKPTNYINKPSNFIPTKFTANYKKFTKRNDKTNLNFSSSDFNIYQIVTLVGRICISVMDFPKFYFESQQSKPWAETFNYLVLLVITVGQIRQEPQKRRNKYLLEIRRIIQTVKLTVHKM</sequence>
<reference evidence="3" key="1">
    <citation type="submission" date="2017-02" db="UniProtKB">
        <authorList>
            <consortium name="WormBaseParasite"/>
        </authorList>
    </citation>
    <scope>IDENTIFICATION</scope>
</reference>
<evidence type="ECO:0000313" key="3">
    <source>
        <dbReference type="WBParaSite" id="BTMF_0000112801-mRNA-1"/>
    </source>
</evidence>
<proteinExistence type="predicted"/>
<name>A0A0R3Q4A2_9BILA</name>
<evidence type="ECO:0000313" key="1">
    <source>
        <dbReference type="EMBL" id="VDO07799.1"/>
    </source>
</evidence>